<dbReference type="EnsemblPlants" id="PGSC0003DMT400094053">
    <property type="protein sequence ID" value="PGSC0003DMT400094053"/>
    <property type="gene ID" value="PGSC0003DMG400043624"/>
</dbReference>
<dbReference type="InParanoid" id="M1DTA6"/>
<reference evidence="1" key="2">
    <citation type="submission" date="2015-06" db="UniProtKB">
        <authorList>
            <consortium name="EnsemblPlants"/>
        </authorList>
    </citation>
    <scope>IDENTIFICATION</scope>
    <source>
        <strain evidence="1">DM1-3 516 R44</strain>
    </source>
</reference>
<dbReference type="Proteomes" id="UP000011115">
    <property type="component" value="Unassembled WGS sequence"/>
</dbReference>
<proteinExistence type="predicted"/>
<organism evidence="1 2">
    <name type="scientific">Solanum tuberosum</name>
    <name type="common">Potato</name>
    <dbReference type="NCBI Taxonomy" id="4113"/>
    <lineage>
        <taxon>Eukaryota</taxon>
        <taxon>Viridiplantae</taxon>
        <taxon>Streptophyta</taxon>
        <taxon>Embryophyta</taxon>
        <taxon>Tracheophyta</taxon>
        <taxon>Spermatophyta</taxon>
        <taxon>Magnoliopsida</taxon>
        <taxon>eudicotyledons</taxon>
        <taxon>Gunneridae</taxon>
        <taxon>Pentapetalae</taxon>
        <taxon>asterids</taxon>
        <taxon>lamiids</taxon>
        <taxon>Solanales</taxon>
        <taxon>Solanaceae</taxon>
        <taxon>Solanoideae</taxon>
        <taxon>Solaneae</taxon>
        <taxon>Solanum</taxon>
    </lineage>
</organism>
<dbReference type="AlphaFoldDB" id="M1DTA6"/>
<dbReference type="Gramene" id="PGSC0003DMT400094053">
    <property type="protein sequence ID" value="PGSC0003DMT400094053"/>
    <property type="gene ID" value="PGSC0003DMG400043624"/>
</dbReference>
<evidence type="ECO:0000313" key="2">
    <source>
        <dbReference type="Proteomes" id="UP000011115"/>
    </source>
</evidence>
<dbReference type="PaxDb" id="4113-PGSC0003DMT400094053"/>
<reference evidence="2" key="1">
    <citation type="journal article" date="2011" name="Nature">
        <title>Genome sequence and analysis of the tuber crop potato.</title>
        <authorList>
            <consortium name="The Potato Genome Sequencing Consortium"/>
        </authorList>
    </citation>
    <scope>NUCLEOTIDE SEQUENCE [LARGE SCALE GENOMIC DNA]</scope>
    <source>
        <strain evidence="2">cv. DM1-3 516 R44</strain>
    </source>
</reference>
<evidence type="ECO:0000313" key="1">
    <source>
        <dbReference type="EnsemblPlants" id="PGSC0003DMT400094053"/>
    </source>
</evidence>
<protein>
    <submittedName>
        <fullName evidence="1">Uncharacterized protein</fullName>
    </submittedName>
</protein>
<sequence>MDVPRRARRYEAMLCMIIMNMTMNIRMNSVRRANEENVNEAVPPQAPQNPQVPIEEGAMSNVEIGSAIHNLTQVWPLKFLGMLGCK</sequence>
<accession>M1DTA6</accession>
<dbReference type="HOGENOM" id="CLU_2502340_0_0_1"/>
<keyword evidence="2" id="KW-1185">Reference proteome</keyword>
<name>M1DTA6_SOLTU</name>